<feature type="transmembrane region" description="Helical" evidence="8">
    <location>
        <begin position="198"/>
        <end position="219"/>
    </location>
</feature>
<evidence type="ECO:0000313" key="9">
    <source>
        <dbReference type="EMBL" id="AIT09755.1"/>
    </source>
</evidence>
<dbReference type="STRING" id="1547445.LO80_07100"/>
<gene>
    <name evidence="9" type="ORF">LO80_07100</name>
</gene>
<protein>
    <submittedName>
        <fullName evidence="9">Serine permease</fullName>
    </submittedName>
</protein>
<evidence type="ECO:0000256" key="5">
    <source>
        <dbReference type="ARBA" id="ARBA00022692"/>
    </source>
</evidence>
<evidence type="ECO:0000313" key="10">
    <source>
        <dbReference type="Proteomes" id="UP000029672"/>
    </source>
</evidence>
<dbReference type="AlphaFoldDB" id="A0A097EQB2"/>
<keyword evidence="7 8" id="KW-0472">Membrane</keyword>
<dbReference type="Pfam" id="PF03222">
    <property type="entry name" value="Trp_Tyr_perm"/>
    <property type="match status" value="1"/>
</dbReference>
<feature type="transmembrane region" description="Helical" evidence="8">
    <location>
        <begin position="158"/>
        <end position="178"/>
    </location>
</feature>
<keyword evidence="4" id="KW-0997">Cell inner membrane</keyword>
<keyword evidence="3" id="KW-1003">Cell membrane</keyword>
<keyword evidence="10" id="KW-1185">Reference proteome</keyword>
<dbReference type="Proteomes" id="UP000029672">
    <property type="component" value="Chromosome"/>
</dbReference>
<feature type="transmembrane region" description="Helical" evidence="8">
    <location>
        <begin position="36"/>
        <end position="56"/>
    </location>
</feature>
<dbReference type="Gene3D" id="1.20.1740.10">
    <property type="entry name" value="Amino acid/polyamine transporter I"/>
    <property type="match status" value="1"/>
</dbReference>
<dbReference type="PANTHER" id="PTHR35334">
    <property type="entry name" value="SERINE TRANSPORTER"/>
    <property type="match status" value="1"/>
</dbReference>
<dbReference type="EMBL" id="CP009574">
    <property type="protein sequence ID" value="AIT09755.1"/>
    <property type="molecule type" value="Genomic_DNA"/>
</dbReference>
<evidence type="ECO:0000256" key="4">
    <source>
        <dbReference type="ARBA" id="ARBA00022519"/>
    </source>
</evidence>
<evidence type="ECO:0000256" key="8">
    <source>
        <dbReference type="SAM" id="Phobius"/>
    </source>
</evidence>
<evidence type="ECO:0000256" key="1">
    <source>
        <dbReference type="ARBA" id="ARBA00004429"/>
    </source>
</evidence>
<dbReference type="InterPro" id="IPR018227">
    <property type="entry name" value="Amino_acid_transport_2"/>
</dbReference>
<accession>A0A097EQB2</accession>
<evidence type="ECO:0000256" key="2">
    <source>
        <dbReference type="ARBA" id="ARBA00022448"/>
    </source>
</evidence>
<dbReference type="eggNOG" id="COG0814">
    <property type="taxonomic scope" value="Bacteria"/>
</dbReference>
<dbReference type="PANTHER" id="PTHR35334:SF4">
    <property type="entry name" value="SERINE TRANSPORTER-RELATED"/>
    <property type="match status" value="1"/>
</dbReference>
<organism evidence="9 10">
    <name type="scientific">Candidatus Francisella endociliophora</name>
    <dbReference type="NCBI Taxonomy" id="653937"/>
    <lineage>
        <taxon>Bacteria</taxon>
        <taxon>Pseudomonadati</taxon>
        <taxon>Pseudomonadota</taxon>
        <taxon>Gammaproteobacteria</taxon>
        <taxon>Thiotrichales</taxon>
        <taxon>Francisellaceae</taxon>
        <taxon>Francisella</taxon>
    </lineage>
</organism>
<feature type="transmembrane region" description="Helical" evidence="8">
    <location>
        <begin position="91"/>
        <end position="118"/>
    </location>
</feature>
<keyword evidence="6 8" id="KW-1133">Transmembrane helix</keyword>
<comment type="subcellular location">
    <subcellularLocation>
        <location evidence="1">Cell inner membrane</location>
        <topology evidence="1">Multi-pass membrane protein</topology>
    </subcellularLocation>
</comment>
<keyword evidence="2" id="KW-0813">Transport</keyword>
<dbReference type="RefSeq" id="WP_040009977.1">
    <property type="nucleotide sequence ID" value="NZ_CP009574.1"/>
</dbReference>
<feature type="transmembrane region" description="Helical" evidence="8">
    <location>
        <begin position="240"/>
        <end position="263"/>
    </location>
</feature>
<evidence type="ECO:0000256" key="3">
    <source>
        <dbReference type="ARBA" id="ARBA00022475"/>
    </source>
</evidence>
<proteinExistence type="predicted"/>
<dbReference type="OrthoDB" id="1673656at2"/>
<name>A0A097EQB2_9GAMM</name>
<evidence type="ECO:0000256" key="6">
    <source>
        <dbReference type="ARBA" id="ARBA00022989"/>
    </source>
</evidence>
<dbReference type="KEGG" id="frf:LO80_07100"/>
<dbReference type="GO" id="GO:0005886">
    <property type="term" value="C:plasma membrane"/>
    <property type="evidence" value="ECO:0007669"/>
    <property type="project" value="UniProtKB-SubCell"/>
</dbReference>
<feature type="transmembrane region" description="Helical" evidence="8">
    <location>
        <begin position="400"/>
        <end position="421"/>
    </location>
</feature>
<feature type="transmembrane region" description="Helical" evidence="8">
    <location>
        <begin position="12"/>
        <end position="30"/>
    </location>
</feature>
<dbReference type="HOGENOM" id="CLU_052043_3_0_6"/>
<feature type="transmembrane region" description="Helical" evidence="8">
    <location>
        <begin position="339"/>
        <end position="358"/>
    </location>
</feature>
<dbReference type="GO" id="GO:0003333">
    <property type="term" value="P:amino acid transmembrane transport"/>
    <property type="evidence" value="ECO:0007669"/>
    <property type="project" value="InterPro"/>
</dbReference>
<feature type="transmembrane region" description="Helical" evidence="8">
    <location>
        <begin position="130"/>
        <end position="146"/>
    </location>
</feature>
<feature type="transmembrane region" description="Helical" evidence="8">
    <location>
        <begin position="291"/>
        <end position="315"/>
    </location>
</feature>
<evidence type="ECO:0000256" key="7">
    <source>
        <dbReference type="ARBA" id="ARBA00023136"/>
    </source>
</evidence>
<keyword evidence="5 8" id="KW-0812">Transmembrane</keyword>
<sequence>MKKNFNFDRFDLGWLVVSIGMAVGAGIVLVPVSIGVVGFIVFILSILIAYPGIYLFQKLYIQTLFASEKPKSYKETVAELLGNKWAGFLGLLYLLMMITWTVIYAEVVAKSLASYLYLFNLTSNPHLEQNAAYSALLMIVLIYVGMKSQKLFVRVSTFLVVVLVVAIIVVSISLIPIWSFNNVLQMPSDGGEFIAKSIIMLPFSLTSILFIQSLSPMVIGYRKHYAKDEKHIALNKAIKVMTLAFVMLVIIIGFYVLSFSLVIPKEQALEATKNNQSAFILLEKQGLSNSVLYICGIIISLCAILTSFLSILAGMEESLKGFLRKSVARFGLKEDSGKALNLNVLVIVLIFLLTWLSIVFDAPVYKLVPLSGPIFGILGCLVPAYMVFKVPSLQKYRTKSIYFVIFVGVVLVISPLLTSALS</sequence>
<reference evidence="9 10" key="1">
    <citation type="submission" date="2014-10" db="EMBL/GenBank/DDBJ databases">
        <title>Whole genome sequence of Francisella endociliophora strain FSC1006, isolated from a laboratory culture of the marine ciliate Euplotes raikovi.</title>
        <authorList>
            <person name="Granberg M."/>
            <person name="Backman S."/>
            <person name="Lundmark E."/>
            <person name="Nilsson E."/>
            <person name="Karlsson E."/>
            <person name="Thelaus J."/>
            <person name="Ohrman C."/>
            <person name="Larkeryd A."/>
            <person name="Stenberg P."/>
        </authorList>
    </citation>
    <scope>NUCLEOTIDE SEQUENCE [LARGE SCALE GENOMIC DNA]</scope>
    <source>
        <strain evidence="9 10">FSC1006</strain>
    </source>
</reference>
<feature type="transmembrane region" description="Helical" evidence="8">
    <location>
        <begin position="370"/>
        <end position="388"/>
    </location>
</feature>